<proteinExistence type="predicted"/>
<sequence length="250" mass="27850">MTRESLARGVPPAAASTVVALTVTGRITAGPVEGRTIRFGRNRTEVDLPVGETDPRVSRRHGLLVRRESHWWVSNTGRLPIRLPKANWLFPGEEPIPLPTGYTPMFIRGSRDREHLLELYISGEDGGQPAARHDAVTHQPRQWPLTPDERLLLVVLGQRYLFHDANPQPISRQQAALMLAELQPEANWSVKRVEHMVSDVRVRLSAAGVHGLLREEVGEPVGNTLNDNLLRELILSTTLVPPDLSLLDSI</sequence>
<dbReference type="EMBL" id="JAGGMS010000001">
    <property type="protein sequence ID" value="MBP2181792.1"/>
    <property type="molecule type" value="Genomic_DNA"/>
</dbReference>
<dbReference type="CDD" id="cd00060">
    <property type="entry name" value="FHA"/>
    <property type="match status" value="1"/>
</dbReference>
<protein>
    <recommendedName>
        <fullName evidence="2">FHA domain-containing protein</fullName>
    </recommendedName>
</protein>
<evidence type="ECO:0000313" key="4">
    <source>
        <dbReference type="Proteomes" id="UP000741013"/>
    </source>
</evidence>
<dbReference type="Gene3D" id="2.60.200.20">
    <property type="match status" value="1"/>
</dbReference>
<reference evidence="3 4" key="1">
    <citation type="submission" date="2021-03" db="EMBL/GenBank/DDBJ databases">
        <title>Sequencing the genomes of 1000 actinobacteria strains.</title>
        <authorList>
            <person name="Klenk H.-P."/>
        </authorList>
    </citation>
    <scope>NUCLEOTIDE SEQUENCE [LARGE SCALE GENOMIC DNA]</scope>
    <source>
        <strain evidence="3 4">DSM 45510</strain>
    </source>
</reference>
<keyword evidence="1" id="KW-0597">Phosphoprotein</keyword>
<keyword evidence="4" id="KW-1185">Reference proteome</keyword>
<comment type="caution">
    <text evidence="3">The sequence shown here is derived from an EMBL/GenBank/DDBJ whole genome shotgun (WGS) entry which is preliminary data.</text>
</comment>
<gene>
    <name evidence="3" type="ORF">JOM49_003318</name>
</gene>
<organism evidence="3 4">
    <name type="scientific">Amycolatopsis magusensis</name>
    <dbReference type="NCBI Taxonomy" id="882444"/>
    <lineage>
        <taxon>Bacteria</taxon>
        <taxon>Bacillati</taxon>
        <taxon>Actinomycetota</taxon>
        <taxon>Actinomycetes</taxon>
        <taxon>Pseudonocardiales</taxon>
        <taxon>Pseudonocardiaceae</taxon>
        <taxon>Amycolatopsis</taxon>
    </lineage>
</organism>
<evidence type="ECO:0000313" key="3">
    <source>
        <dbReference type="EMBL" id="MBP2181792.1"/>
    </source>
</evidence>
<dbReference type="InterPro" id="IPR000253">
    <property type="entry name" value="FHA_dom"/>
</dbReference>
<name>A0ABS4PQV0_9PSEU</name>
<dbReference type="PROSITE" id="PS50006">
    <property type="entry name" value="FHA_DOMAIN"/>
    <property type="match status" value="1"/>
</dbReference>
<dbReference type="InterPro" id="IPR008984">
    <property type="entry name" value="SMAD_FHA_dom_sf"/>
</dbReference>
<feature type="domain" description="FHA" evidence="2">
    <location>
        <begin position="37"/>
        <end position="78"/>
    </location>
</feature>
<evidence type="ECO:0000256" key="1">
    <source>
        <dbReference type="ARBA" id="ARBA00022553"/>
    </source>
</evidence>
<dbReference type="RefSeq" id="WP_209665167.1">
    <property type="nucleotide sequence ID" value="NZ_JAGGMS010000001.1"/>
</dbReference>
<evidence type="ECO:0000259" key="2">
    <source>
        <dbReference type="PROSITE" id="PS50006"/>
    </source>
</evidence>
<dbReference type="Proteomes" id="UP000741013">
    <property type="component" value="Unassembled WGS sequence"/>
</dbReference>
<dbReference type="SUPFAM" id="SSF49879">
    <property type="entry name" value="SMAD/FHA domain"/>
    <property type="match status" value="1"/>
</dbReference>
<accession>A0ABS4PQV0</accession>